<accession>G8XHJ6</accession>
<dbReference type="Gene3D" id="3.30.450.40">
    <property type="match status" value="1"/>
</dbReference>
<dbReference type="InterPro" id="IPR014757">
    <property type="entry name" value="Tscrpt_reg_IclR_C"/>
</dbReference>
<dbReference type="InterPro" id="IPR036390">
    <property type="entry name" value="WH_DNA-bd_sf"/>
</dbReference>
<dbReference type="KEGG" id="scy:SCATT_p16400"/>
<geneLocation type="plasmid" evidence="5 6">
    <name>pSCATT</name>
</geneLocation>
<dbReference type="AlphaFoldDB" id="G8XHJ6"/>
<dbReference type="InterPro" id="IPR005471">
    <property type="entry name" value="Tscrpt_reg_IclR_N"/>
</dbReference>
<dbReference type="SUPFAM" id="SSF46785">
    <property type="entry name" value="Winged helix' DNA-binding domain"/>
    <property type="match status" value="1"/>
</dbReference>
<dbReference type="InterPro" id="IPR050707">
    <property type="entry name" value="HTH_MetabolicPath_Reg"/>
</dbReference>
<evidence type="ECO:0000256" key="1">
    <source>
        <dbReference type="ARBA" id="ARBA00023015"/>
    </source>
</evidence>
<keyword evidence="6" id="KW-1185">Reference proteome</keyword>
<dbReference type="GO" id="GO:0003677">
    <property type="term" value="F:DNA binding"/>
    <property type="evidence" value="ECO:0007669"/>
    <property type="project" value="UniProtKB-KW"/>
</dbReference>
<dbReference type="InterPro" id="IPR029016">
    <property type="entry name" value="GAF-like_dom_sf"/>
</dbReference>
<gene>
    <name evidence="5" type="ordered locus">SCATT_p16400</name>
</gene>
<dbReference type="SUPFAM" id="SSF55781">
    <property type="entry name" value="GAF domain-like"/>
    <property type="match status" value="1"/>
</dbReference>
<sequence>MLEHVAGGREPMTAMAIAAGLGLDKSTCSRSLAVLVERGWLVRDERTRLFGPGPVLVGLAATAAVSGQLQAILLPTLARLRDATDETVSFHRRVGDRRVCVAGLESRQVIRRVLPIGDSFPLPVGPSGKVILAFVDSAQRETLLAALDPAERSEIRSWINAAIRTGVVSTDGDHIAGVGAASVPVFGREGVFGSLTVAGPLPRWNAVRRTEATGLLLAAARSLSETLGGARLADYERWIGTCAETPATTERVTTP</sequence>
<reference evidence="6" key="1">
    <citation type="submission" date="2011-12" db="EMBL/GenBank/DDBJ databases">
        <title>Complete genome sequence of Streptomyces cattleya strain DSM 46488.</title>
        <authorList>
            <person name="Ou H.-Y."/>
            <person name="Li P."/>
            <person name="Zhao C."/>
            <person name="O'Hagan D."/>
            <person name="Deng Z."/>
        </authorList>
    </citation>
    <scope>NUCLEOTIDE SEQUENCE [LARGE SCALE GENOMIC DNA]</scope>
    <source>
        <strain evidence="6">ATCC 35852 / DSM 46488 / JCM 4925 / NBRC 14057 / NRRL 8057</strain>
        <plasmid evidence="6">Plasmid pSCATT</plasmid>
    </source>
</reference>
<dbReference type="GO" id="GO:0003700">
    <property type="term" value="F:DNA-binding transcription factor activity"/>
    <property type="evidence" value="ECO:0007669"/>
    <property type="project" value="TreeGrafter"/>
</dbReference>
<dbReference type="InterPro" id="IPR036388">
    <property type="entry name" value="WH-like_DNA-bd_sf"/>
</dbReference>
<dbReference type="PANTHER" id="PTHR30136">
    <property type="entry name" value="HELIX-TURN-HELIX TRANSCRIPTIONAL REGULATOR, ICLR FAMILY"/>
    <property type="match status" value="1"/>
</dbReference>
<dbReference type="Pfam" id="PF01614">
    <property type="entry name" value="IclR_C"/>
    <property type="match status" value="1"/>
</dbReference>
<dbReference type="Proteomes" id="UP000007842">
    <property type="component" value="Plasmid pSCATT"/>
</dbReference>
<evidence type="ECO:0000256" key="3">
    <source>
        <dbReference type="ARBA" id="ARBA00023163"/>
    </source>
</evidence>
<proteinExistence type="predicted"/>
<dbReference type="EMBL" id="CP003229">
    <property type="protein sequence ID" value="AEW99833.1"/>
    <property type="molecule type" value="Genomic_DNA"/>
</dbReference>
<evidence type="ECO:0000259" key="4">
    <source>
        <dbReference type="PROSITE" id="PS51078"/>
    </source>
</evidence>
<keyword evidence="3" id="KW-0804">Transcription</keyword>
<organism evidence="5 6">
    <name type="scientific">Streptantibioticus cattleyicolor (strain ATCC 35852 / DSM 46488 / JCM 4925 / NBRC 14057 / NRRL 8057)</name>
    <name type="common">Streptomyces cattleya</name>
    <dbReference type="NCBI Taxonomy" id="1003195"/>
    <lineage>
        <taxon>Bacteria</taxon>
        <taxon>Bacillati</taxon>
        <taxon>Actinomycetota</taxon>
        <taxon>Actinomycetes</taxon>
        <taxon>Kitasatosporales</taxon>
        <taxon>Streptomycetaceae</taxon>
        <taxon>Streptantibioticus</taxon>
    </lineage>
</organism>
<keyword evidence="1" id="KW-0805">Transcription regulation</keyword>
<keyword evidence="5" id="KW-0614">Plasmid</keyword>
<dbReference type="HOGENOM" id="CLU_062618_4_1_11"/>
<dbReference type="Pfam" id="PF09339">
    <property type="entry name" value="HTH_IclR"/>
    <property type="match status" value="1"/>
</dbReference>
<dbReference type="PATRIC" id="fig|1003195.29.peg.7436"/>
<feature type="domain" description="IclR-ED" evidence="4">
    <location>
        <begin position="55"/>
        <end position="229"/>
    </location>
</feature>
<dbReference type="PROSITE" id="PS51078">
    <property type="entry name" value="ICLR_ED"/>
    <property type="match status" value="1"/>
</dbReference>
<evidence type="ECO:0000313" key="6">
    <source>
        <dbReference type="Proteomes" id="UP000007842"/>
    </source>
</evidence>
<keyword evidence="2" id="KW-0238">DNA-binding</keyword>
<dbReference type="Gene3D" id="1.10.10.10">
    <property type="entry name" value="Winged helix-like DNA-binding domain superfamily/Winged helix DNA-binding domain"/>
    <property type="match status" value="1"/>
</dbReference>
<evidence type="ECO:0000313" key="5">
    <source>
        <dbReference type="EMBL" id="AEW99833.1"/>
    </source>
</evidence>
<dbReference type="PANTHER" id="PTHR30136:SF35">
    <property type="entry name" value="HTH-TYPE TRANSCRIPTIONAL REGULATOR RV1719"/>
    <property type="match status" value="1"/>
</dbReference>
<evidence type="ECO:0000256" key="2">
    <source>
        <dbReference type="ARBA" id="ARBA00023125"/>
    </source>
</evidence>
<protein>
    <submittedName>
        <fullName evidence="5">Regulatory protein IclR</fullName>
    </submittedName>
</protein>
<name>G8XHJ6_STREN</name>
<dbReference type="GO" id="GO:0045892">
    <property type="term" value="P:negative regulation of DNA-templated transcription"/>
    <property type="evidence" value="ECO:0007669"/>
    <property type="project" value="TreeGrafter"/>
</dbReference>